<feature type="compositionally biased region" description="Basic and acidic residues" evidence="1">
    <location>
        <begin position="89"/>
        <end position="100"/>
    </location>
</feature>
<evidence type="ECO:0000313" key="4">
    <source>
        <dbReference type="Proteomes" id="UP000559256"/>
    </source>
</evidence>
<comment type="caution">
    <text evidence="3">The sequence shown here is derived from an EMBL/GenBank/DDBJ whole genome shotgun (WGS) entry which is preliminary data.</text>
</comment>
<evidence type="ECO:0000256" key="1">
    <source>
        <dbReference type="SAM" id="MobiDB-lite"/>
    </source>
</evidence>
<sequence length="377" mass="41022">MESSFHAGTIRVLSIHITTLTLSVTTTTLSTTAATTPCKPSRIAARNLPLLSKHPATTGRSLSDAEKEQAGIRRRRSSGKSSGLAADKIGNKEGTEKESELDLSGSVPTGAVNVLMKSGSVTRDERGNENTIASTVDSHISTSGCSHDTQADLEARKRKSSVCTNGEQWYADNGNEGVSGKPNSPKTDKQLEGGKLPDNLCDSVARISKGIDALLSVITEGHHNSENARSNRTQRHATETEKKGNFRRLLGIPEYQSPYTGTRDYDYTKKYPQDEFGEEARENARVWKVYLDEAEAFDDEMLKGFRDTLDALLVFVEEKGRRLGVGVGFTVVGVAVHLRRGWKKWRATGTQGTPAAALSAAKPPLEPSRLLRILNQL</sequence>
<keyword evidence="4" id="KW-1185">Reference proteome</keyword>
<feature type="signal peptide" evidence="2">
    <location>
        <begin position="1"/>
        <end position="34"/>
    </location>
</feature>
<reference evidence="3 4" key="1">
    <citation type="journal article" date="2020" name="ISME J.">
        <title>Uncovering the hidden diversity of litter-decomposition mechanisms in mushroom-forming fungi.</title>
        <authorList>
            <person name="Floudas D."/>
            <person name="Bentzer J."/>
            <person name="Ahren D."/>
            <person name="Johansson T."/>
            <person name="Persson P."/>
            <person name="Tunlid A."/>
        </authorList>
    </citation>
    <scope>NUCLEOTIDE SEQUENCE [LARGE SCALE GENOMIC DNA]</scope>
    <source>
        <strain evidence="3 4">CBS 291.85</strain>
    </source>
</reference>
<gene>
    <name evidence="3" type="ORF">D9758_017220</name>
</gene>
<evidence type="ECO:0000313" key="3">
    <source>
        <dbReference type="EMBL" id="KAF5333036.1"/>
    </source>
</evidence>
<protein>
    <submittedName>
        <fullName evidence="3">Uncharacterized protein</fullName>
    </submittedName>
</protein>
<feature type="chain" id="PRO_5034592175" evidence="2">
    <location>
        <begin position="35"/>
        <end position="377"/>
    </location>
</feature>
<evidence type="ECO:0000256" key="2">
    <source>
        <dbReference type="SAM" id="SignalP"/>
    </source>
</evidence>
<keyword evidence="2" id="KW-0732">Signal</keyword>
<dbReference type="EMBL" id="JAACJM010000292">
    <property type="protein sequence ID" value="KAF5333036.1"/>
    <property type="molecule type" value="Genomic_DNA"/>
</dbReference>
<dbReference type="AlphaFoldDB" id="A0A8H5C150"/>
<feature type="region of interest" description="Disordered" evidence="1">
    <location>
        <begin position="45"/>
        <end position="107"/>
    </location>
</feature>
<dbReference type="OrthoDB" id="3221808at2759"/>
<name>A0A8H5C150_9AGAR</name>
<feature type="region of interest" description="Disordered" evidence="1">
    <location>
        <begin position="166"/>
        <end position="196"/>
    </location>
</feature>
<accession>A0A8H5C150</accession>
<proteinExistence type="predicted"/>
<dbReference type="Proteomes" id="UP000559256">
    <property type="component" value="Unassembled WGS sequence"/>
</dbReference>
<organism evidence="3 4">
    <name type="scientific">Tetrapyrgos nigripes</name>
    <dbReference type="NCBI Taxonomy" id="182062"/>
    <lineage>
        <taxon>Eukaryota</taxon>
        <taxon>Fungi</taxon>
        <taxon>Dikarya</taxon>
        <taxon>Basidiomycota</taxon>
        <taxon>Agaricomycotina</taxon>
        <taxon>Agaricomycetes</taxon>
        <taxon>Agaricomycetidae</taxon>
        <taxon>Agaricales</taxon>
        <taxon>Marasmiineae</taxon>
        <taxon>Marasmiaceae</taxon>
        <taxon>Tetrapyrgos</taxon>
    </lineage>
</organism>